<evidence type="ECO:0000313" key="3">
    <source>
        <dbReference type="EMBL" id="PKB99372.1"/>
    </source>
</evidence>
<reference evidence="3 4" key="2">
    <citation type="submission" date="2017-09" db="EMBL/GenBank/DDBJ databases">
        <title>Extensive intraspecific genome diversity in a model arbuscular mycorrhizal fungus.</title>
        <authorList>
            <person name="Chen E.C."/>
            <person name="Morin E."/>
            <person name="Beaudet D."/>
            <person name="Noel J."/>
            <person name="Ndikumana S."/>
            <person name="Charron P."/>
            <person name="St-Onge C."/>
            <person name="Giorgi J."/>
            <person name="Grigoriev I.V."/>
            <person name="Roux C."/>
            <person name="Martin F.M."/>
            <person name="Corradi N."/>
        </authorList>
    </citation>
    <scope>NUCLEOTIDE SEQUENCE [LARGE SCALE GENOMIC DNA]</scope>
    <source>
        <strain evidence="3 4">A5</strain>
    </source>
</reference>
<dbReference type="EMBL" id="LLXJ01002221">
    <property type="protein sequence ID" value="PKB99372.1"/>
    <property type="molecule type" value="Genomic_DNA"/>
</dbReference>
<feature type="region of interest" description="Disordered" evidence="2">
    <location>
        <begin position="242"/>
        <end position="314"/>
    </location>
</feature>
<dbReference type="VEuPathDB" id="FungiDB:RhiirA1_470314"/>
<name>A0A2N0NXT2_9GLOM</name>
<proteinExistence type="predicted"/>
<feature type="compositionally biased region" description="Basic residues" evidence="2">
    <location>
        <begin position="298"/>
        <end position="314"/>
    </location>
</feature>
<feature type="coiled-coil region" evidence="1">
    <location>
        <begin position="158"/>
        <end position="185"/>
    </location>
</feature>
<dbReference type="Proteomes" id="UP000232722">
    <property type="component" value="Unassembled WGS sequence"/>
</dbReference>
<keyword evidence="1" id="KW-0175">Coiled coil</keyword>
<reference evidence="3 4" key="1">
    <citation type="submission" date="2016-04" db="EMBL/GenBank/DDBJ databases">
        <title>Genome analyses suggest a sexual origin of heterokaryosis in a supposedly ancient asexual fungus.</title>
        <authorList>
            <person name="Ropars J."/>
            <person name="Sedzielewska K."/>
            <person name="Noel J."/>
            <person name="Charron P."/>
            <person name="Farinelli L."/>
            <person name="Marton T."/>
            <person name="Kruger M."/>
            <person name="Pelin A."/>
            <person name="Brachmann A."/>
            <person name="Corradi N."/>
        </authorList>
    </citation>
    <scope>NUCLEOTIDE SEQUENCE [LARGE SCALE GENOMIC DNA]</scope>
    <source>
        <strain evidence="3 4">A5</strain>
    </source>
</reference>
<organism evidence="3 4">
    <name type="scientific">Rhizophagus irregularis</name>
    <dbReference type="NCBI Taxonomy" id="588596"/>
    <lineage>
        <taxon>Eukaryota</taxon>
        <taxon>Fungi</taxon>
        <taxon>Fungi incertae sedis</taxon>
        <taxon>Mucoromycota</taxon>
        <taxon>Glomeromycotina</taxon>
        <taxon>Glomeromycetes</taxon>
        <taxon>Glomerales</taxon>
        <taxon>Glomeraceae</taxon>
        <taxon>Rhizophagus</taxon>
    </lineage>
</organism>
<accession>A0A2N0NXT2</accession>
<evidence type="ECO:0000256" key="1">
    <source>
        <dbReference type="SAM" id="Coils"/>
    </source>
</evidence>
<protein>
    <submittedName>
        <fullName evidence="3">Uncharacterized protein</fullName>
    </submittedName>
</protein>
<comment type="caution">
    <text evidence="3">The sequence shown here is derived from an EMBL/GenBank/DDBJ whole genome shotgun (WGS) entry which is preliminary data.</text>
</comment>
<dbReference type="VEuPathDB" id="FungiDB:FUN_019721"/>
<feature type="compositionally biased region" description="Acidic residues" evidence="2">
    <location>
        <begin position="279"/>
        <end position="293"/>
    </location>
</feature>
<evidence type="ECO:0000313" key="4">
    <source>
        <dbReference type="Proteomes" id="UP000232722"/>
    </source>
</evidence>
<gene>
    <name evidence="3" type="ORF">RhiirA5_383238</name>
</gene>
<sequence>MDTIGVYDTDNTVDDIVCSVVGEKEQIFVNDFERIYRELGNFASRKESLLHPSKAEKPIRISKTPDENEVVEMIKNWRVGEKNTPDHNDISVNRGQQLKKDNVAPEEVVDIIKDFRTTNKIKYVQYQESSHNGSLVDKLMEVKDVFDQTSNKMEWERINTEALNLLRKENNLDSLEKAKEWAMERNNFFRLGQRIISLAEKTKIFEEYTTLNDNFKQRLEDENRYQDEKKIGEKRPILESPSKWSDIEDEEERNKAFTATYKERRQREQLISFSPSQNEDTEEEVEEEKETEPEASSPKKKNGSKKKKKSNKKK</sequence>
<dbReference type="VEuPathDB" id="FungiDB:RhiirFUN_001804"/>
<feature type="compositionally biased region" description="Polar residues" evidence="2">
    <location>
        <begin position="269"/>
        <end position="278"/>
    </location>
</feature>
<evidence type="ECO:0000256" key="2">
    <source>
        <dbReference type="SAM" id="MobiDB-lite"/>
    </source>
</evidence>
<dbReference type="AlphaFoldDB" id="A0A2N0NXT2"/>